<name>A0A168QC83_ABSGL</name>
<dbReference type="Proteomes" id="UP000078561">
    <property type="component" value="Unassembled WGS sequence"/>
</dbReference>
<sequence length="199" mass="21559">MKVHIQAKHDQIRACKSGAENAGVDAGSRPQEPEKGEQAQQESPTPCRGYSQAILPAQNPQPNGQASQASQQGSIHGDQIARTHQQAAQEAEGDSDGQIQAPAIDSITRCRLEICQHHPGDQAKRDKPDDEASKHSCGVDEPAQPEPHPEEQEHNAGKYPLNRQFVPVIDSNGSVVQSTSKKQFDDKKIIGEKDRAGNI</sequence>
<feature type="region of interest" description="Disordered" evidence="1">
    <location>
        <begin position="118"/>
        <end position="199"/>
    </location>
</feature>
<feature type="compositionally biased region" description="Polar residues" evidence="1">
    <location>
        <begin position="171"/>
        <end position="181"/>
    </location>
</feature>
<dbReference type="InParanoid" id="A0A168QC83"/>
<feature type="compositionally biased region" description="Basic and acidic residues" evidence="1">
    <location>
        <begin position="147"/>
        <end position="156"/>
    </location>
</feature>
<feature type="region of interest" description="Disordered" evidence="1">
    <location>
        <begin position="1"/>
        <end position="104"/>
    </location>
</feature>
<protein>
    <submittedName>
        <fullName evidence="2">Uncharacterized protein</fullName>
    </submittedName>
</protein>
<gene>
    <name evidence="2" type="primary">ABSGL_10127.1 scaffold 11786</name>
</gene>
<accession>A0A168QC83</accession>
<keyword evidence="3" id="KW-1185">Reference proteome</keyword>
<evidence type="ECO:0000313" key="3">
    <source>
        <dbReference type="Proteomes" id="UP000078561"/>
    </source>
</evidence>
<reference evidence="2" key="1">
    <citation type="submission" date="2016-04" db="EMBL/GenBank/DDBJ databases">
        <authorList>
            <person name="Evans L.H."/>
            <person name="Alamgir A."/>
            <person name="Owens N."/>
            <person name="Weber N.D."/>
            <person name="Virtaneva K."/>
            <person name="Barbian K."/>
            <person name="Babar A."/>
            <person name="Rosenke K."/>
        </authorList>
    </citation>
    <scope>NUCLEOTIDE SEQUENCE [LARGE SCALE GENOMIC DNA]</scope>
    <source>
        <strain evidence="2">CBS 101.48</strain>
    </source>
</reference>
<evidence type="ECO:0000256" key="1">
    <source>
        <dbReference type="SAM" id="MobiDB-lite"/>
    </source>
</evidence>
<organism evidence="2">
    <name type="scientific">Absidia glauca</name>
    <name type="common">Pin mould</name>
    <dbReference type="NCBI Taxonomy" id="4829"/>
    <lineage>
        <taxon>Eukaryota</taxon>
        <taxon>Fungi</taxon>
        <taxon>Fungi incertae sedis</taxon>
        <taxon>Mucoromycota</taxon>
        <taxon>Mucoromycotina</taxon>
        <taxon>Mucoromycetes</taxon>
        <taxon>Mucorales</taxon>
        <taxon>Cunninghamellaceae</taxon>
        <taxon>Absidia</taxon>
    </lineage>
</organism>
<dbReference type="EMBL" id="LT554351">
    <property type="protein sequence ID" value="SAM04267.1"/>
    <property type="molecule type" value="Genomic_DNA"/>
</dbReference>
<proteinExistence type="predicted"/>
<dbReference type="AlphaFoldDB" id="A0A168QC83"/>
<feature type="compositionally biased region" description="Basic and acidic residues" evidence="1">
    <location>
        <begin position="118"/>
        <end position="138"/>
    </location>
</feature>
<feature type="compositionally biased region" description="Basic and acidic residues" evidence="1">
    <location>
        <begin position="182"/>
        <end position="199"/>
    </location>
</feature>
<evidence type="ECO:0000313" key="2">
    <source>
        <dbReference type="EMBL" id="SAM04267.1"/>
    </source>
</evidence>
<feature type="compositionally biased region" description="Low complexity" evidence="1">
    <location>
        <begin position="64"/>
        <end position="74"/>
    </location>
</feature>